<keyword evidence="2" id="KW-0813">Transport</keyword>
<dbReference type="PANTHER" id="PTHR11795:SF445">
    <property type="entry name" value="AMINO ACID ABC TRANSPORTER PERMEASE PROTEIN"/>
    <property type="match status" value="1"/>
</dbReference>
<comment type="subcellular location">
    <subcellularLocation>
        <location evidence="1">Cell membrane</location>
        <topology evidence="1">Multi-pass membrane protein</topology>
    </subcellularLocation>
</comment>
<dbReference type="CDD" id="cd06582">
    <property type="entry name" value="TM_PBP1_LivH_like"/>
    <property type="match status" value="1"/>
</dbReference>
<evidence type="ECO:0000313" key="10">
    <source>
        <dbReference type="EMBL" id="PIS04900.1"/>
    </source>
</evidence>
<evidence type="ECO:0000256" key="7">
    <source>
        <dbReference type="ARBA" id="ARBA00023136"/>
    </source>
</evidence>
<evidence type="ECO:0000256" key="4">
    <source>
        <dbReference type="ARBA" id="ARBA00022692"/>
    </source>
</evidence>
<comment type="caution">
    <text evidence="10">The sequence shown here is derived from an EMBL/GenBank/DDBJ whole genome shotgun (WGS) entry which is preliminary data.</text>
</comment>
<feature type="transmembrane region" description="Helical" evidence="9">
    <location>
        <begin position="191"/>
        <end position="212"/>
    </location>
</feature>
<reference evidence="11" key="1">
    <citation type="submission" date="2017-09" db="EMBL/GenBank/DDBJ databases">
        <title>Depth-based differentiation of microbial function through sediment-hosted aquifers and enrichment of novel symbionts in the deep terrestrial subsurface.</title>
        <authorList>
            <person name="Probst A.J."/>
            <person name="Ladd B."/>
            <person name="Jarett J.K."/>
            <person name="Geller-Mcgrath D.E."/>
            <person name="Sieber C.M.K."/>
            <person name="Emerson J.B."/>
            <person name="Anantharaman K."/>
            <person name="Thomas B.C."/>
            <person name="Malmstrom R."/>
            <person name="Stieglmeier M."/>
            <person name="Klingl A."/>
            <person name="Woyke T."/>
            <person name="Ryan C.M."/>
            <person name="Banfield J.F."/>
        </authorList>
    </citation>
    <scope>NUCLEOTIDE SEQUENCE [LARGE SCALE GENOMIC DNA]</scope>
</reference>
<dbReference type="InterPro" id="IPR001851">
    <property type="entry name" value="ABC_transp_permease"/>
</dbReference>
<feature type="transmembrane region" description="Helical" evidence="9">
    <location>
        <begin position="224"/>
        <end position="252"/>
    </location>
</feature>
<evidence type="ECO:0000256" key="9">
    <source>
        <dbReference type="SAM" id="Phobius"/>
    </source>
</evidence>
<keyword evidence="7 9" id="KW-0472">Membrane</keyword>
<evidence type="ECO:0000256" key="5">
    <source>
        <dbReference type="ARBA" id="ARBA00022970"/>
    </source>
</evidence>
<feature type="transmembrane region" description="Helical" evidence="9">
    <location>
        <begin position="6"/>
        <end position="27"/>
    </location>
</feature>
<dbReference type="AlphaFoldDB" id="A0A2H0W2P0"/>
<evidence type="ECO:0000313" key="11">
    <source>
        <dbReference type="Proteomes" id="UP000230935"/>
    </source>
</evidence>
<feature type="transmembrane region" description="Helical" evidence="9">
    <location>
        <begin position="34"/>
        <end position="54"/>
    </location>
</feature>
<feature type="transmembrane region" description="Helical" evidence="9">
    <location>
        <begin position="60"/>
        <end position="83"/>
    </location>
</feature>
<evidence type="ECO:0000256" key="8">
    <source>
        <dbReference type="ARBA" id="ARBA00037998"/>
    </source>
</evidence>
<evidence type="ECO:0000256" key="6">
    <source>
        <dbReference type="ARBA" id="ARBA00022989"/>
    </source>
</evidence>
<proteinExistence type="inferred from homology"/>
<organism evidence="10 11">
    <name type="scientific">Candidatus Buchananbacteria bacterium CG10_big_fil_rev_8_21_14_0_10_42_9</name>
    <dbReference type="NCBI Taxonomy" id="1974526"/>
    <lineage>
        <taxon>Bacteria</taxon>
        <taxon>Candidatus Buchananiibacteriota</taxon>
    </lineage>
</organism>
<sequence length="287" mass="31053">MEIFVQLLINGIIAAAIYSLIAVSFNLNFGVTKFFNLAHASFAGIGAYTVFYLLKWHDFNTALAIIIGIFFAGFVGYLSDKFVFLPLRKKKASNMILLVASLGVWAVIESVLAILFSNQFQTIRNNTKALALYHLGPGVITFTQVVMIFISVLVIIGLLLLFKFTQFGKAIKAIGDDEEVAKIVGIDTDKIIGYTFFLGTAIAGLGGILIGFESGVEPTWLATLLKGIIAAMIGGLGTITGGALGSLLLGLVENFGIWKVSGEWKDAIAFALLIVFLIFRPRGMIKR</sequence>
<keyword evidence="3" id="KW-1003">Cell membrane</keyword>
<dbReference type="InterPro" id="IPR052157">
    <property type="entry name" value="BCAA_transport_permease"/>
</dbReference>
<keyword evidence="4 9" id="KW-0812">Transmembrane</keyword>
<keyword evidence="5" id="KW-0029">Amino-acid transport</keyword>
<comment type="similarity">
    <text evidence="8">Belongs to the binding-protein-dependent transport system permease family. LivHM subfamily.</text>
</comment>
<dbReference type="GO" id="GO:0006865">
    <property type="term" value="P:amino acid transport"/>
    <property type="evidence" value="ECO:0007669"/>
    <property type="project" value="UniProtKB-KW"/>
</dbReference>
<dbReference type="EMBL" id="PEZZ01000032">
    <property type="protein sequence ID" value="PIS04900.1"/>
    <property type="molecule type" value="Genomic_DNA"/>
</dbReference>
<evidence type="ECO:0000256" key="3">
    <source>
        <dbReference type="ARBA" id="ARBA00022475"/>
    </source>
</evidence>
<evidence type="ECO:0000256" key="2">
    <source>
        <dbReference type="ARBA" id="ARBA00022448"/>
    </source>
</evidence>
<dbReference type="GO" id="GO:0005886">
    <property type="term" value="C:plasma membrane"/>
    <property type="evidence" value="ECO:0007669"/>
    <property type="project" value="UniProtKB-SubCell"/>
</dbReference>
<dbReference type="Proteomes" id="UP000230935">
    <property type="component" value="Unassembled WGS sequence"/>
</dbReference>
<accession>A0A2H0W2P0</accession>
<gene>
    <name evidence="10" type="ORF">COT81_03970</name>
</gene>
<name>A0A2H0W2P0_9BACT</name>
<dbReference type="PANTHER" id="PTHR11795">
    <property type="entry name" value="BRANCHED-CHAIN AMINO ACID TRANSPORT SYSTEM PERMEASE PROTEIN LIVH"/>
    <property type="match status" value="1"/>
</dbReference>
<feature type="transmembrane region" description="Helical" evidence="9">
    <location>
        <begin position="95"/>
        <end position="116"/>
    </location>
</feature>
<dbReference type="Pfam" id="PF02653">
    <property type="entry name" value="BPD_transp_2"/>
    <property type="match status" value="1"/>
</dbReference>
<keyword evidence="6 9" id="KW-1133">Transmembrane helix</keyword>
<protein>
    <submittedName>
        <fullName evidence="10">Branched-chain amino acid ABC transporter permease</fullName>
    </submittedName>
</protein>
<dbReference type="GO" id="GO:0022857">
    <property type="term" value="F:transmembrane transporter activity"/>
    <property type="evidence" value="ECO:0007669"/>
    <property type="project" value="InterPro"/>
</dbReference>
<evidence type="ECO:0000256" key="1">
    <source>
        <dbReference type="ARBA" id="ARBA00004651"/>
    </source>
</evidence>
<feature type="transmembrane region" description="Helical" evidence="9">
    <location>
        <begin position="136"/>
        <end position="162"/>
    </location>
</feature>